<keyword evidence="4" id="KW-0547">Nucleotide-binding</keyword>
<reference evidence="11 12" key="1">
    <citation type="journal article" date="2014" name="Curr. Biol.">
        <title>The genome of the clonal raider ant Cerapachys biroi.</title>
        <authorList>
            <person name="Oxley P.R."/>
            <person name="Ji L."/>
            <person name="Fetter-Pruneda I."/>
            <person name="McKenzie S.K."/>
            <person name="Li C."/>
            <person name="Hu H."/>
            <person name="Zhang G."/>
            <person name="Kronauer D.J."/>
        </authorList>
    </citation>
    <scope>NUCLEOTIDE SEQUENCE [LARGE SCALE GENOMIC DNA]</scope>
</reference>
<dbReference type="AlphaFoldDB" id="A0A026WA61"/>
<protein>
    <recommendedName>
        <fullName evidence="2">serine--tRNA ligase</fullName>
        <ecNumber evidence="2">6.1.1.11</ecNumber>
    </recommendedName>
    <alternativeName>
        <fullName evidence="7">Seryl-tRNA synthetase</fullName>
    </alternativeName>
</protein>
<dbReference type="EMBL" id="KK107364">
    <property type="protein sequence ID" value="EZA51914.1"/>
    <property type="molecule type" value="Genomic_DNA"/>
</dbReference>
<dbReference type="InterPro" id="IPR002314">
    <property type="entry name" value="aa-tRNA-synt_IIb"/>
</dbReference>
<dbReference type="PRINTS" id="PR00981">
    <property type="entry name" value="TRNASYNTHSER"/>
</dbReference>
<evidence type="ECO:0000259" key="10">
    <source>
        <dbReference type="PROSITE" id="PS50862"/>
    </source>
</evidence>
<dbReference type="OrthoDB" id="10264585at2759"/>
<dbReference type="PROSITE" id="PS50862">
    <property type="entry name" value="AA_TRNA_LIGASE_II"/>
    <property type="match status" value="1"/>
</dbReference>
<keyword evidence="6 11" id="KW-0030">Aminoacyl-tRNA synthetase</keyword>
<proteinExistence type="inferred from homology"/>
<comment type="similarity">
    <text evidence="1">Belongs to the class-II aminoacyl-tRNA synthetase family. Type-1 seryl-tRNA synthetase subfamily.</text>
</comment>
<dbReference type="STRING" id="2015173.A0A026WA61"/>
<dbReference type="GO" id="GO:0006434">
    <property type="term" value="P:seryl-tRNA aminoacylation"/>
    <property type="evidence" value="ECO:0007669"/>
    <property type="project" value="InterPro"/>
</dbReference>
<evidence type="ECO:0000256" key="5">
    <source>
        <dbReference type="ARBA" id="ARBA00022840"/>
    </source>
</evidence>
<feature type="domain" description="Aminoacyl-transfer RNA synthetases class-II family profile" evidence="10">
    <location>
        <begin position="100"/>
        <end position="360"/>
    </location>
</feature>
<evidence type="ECO:0000256" key="6">
    <source>
        <dbReference type="ARBA" id="ARBA00023146"/>
    </source>
</evidence>
<evidence type="ECO:0000256" key="8">
    <source>
        <dbReference type="PIRSR" id="PIRSR001529-1"/>
    </source>
</evidence>
<dbReference type="SUPFAM" id="SSF55681">
    <property type="entry name" value="Class II aaRS and biotin synthetases"/>
    <property type="match status" value="1"/>
</dbReference>
<evidence type="ECO:0000256" key="4">
    <source>
        <dbReference type="ARBA" id="ARBA00022741"/>
    </source>
</evidence>
<evidence type="ECO:0000256" key="9">
    <source>
        <dbReference type="PIRSR" id="PIRSR001529-2"/>
    </source>
</evidence>
<organism evidence="11 12">
    <name type="scientific">Ooceraea biroi</name>
    <name type="common">Clonal raider ant</name>
    <name type="synonym">Cerapachys biroi</name>
    <dbReference type="NCBI Taxonomy" id="2015173"/>
    <lineage>
        <taxon>Eukaryota</taxon>
        <taxon>Metazoa</taxon>
        <taxon>Ecdysozoa</taxon>
        <taxon>Arthropoda</taxon>
        <taxon>Hexapoda</taxon>
        <taxon>Insecta</taxon>
        <taxon>Pterygota</taxon>
        <taxon>Neoptera</taxon>
        <taxon>Endopterygota</taxon>
        <taxon>Hymenoptera</taxon>
        <taxon>Apocrita</taxon>
        <taxon>Aculeata</taxon>
        <taxon>Formicoidea</taxon>
        <taxon>Formicidae</taxon>
        <taxon>Dorylinae</taxon>
        <taxon>Ooceraea</taxon>
    </lineage>
</organism>
<feature type="binding site" evidence="8">
    <location>
        <position position="183"/>
    </location>
    <ligand>
        <name>L-serine</name>
        <dbReference type="ChEBI" id="CHEBI:33384"/>
    </ligand>
</feature>
<evidence type="ECO:0000256" key="1">
    <source>
        <dbReference type="ARBA" id="ARBA00010728"/>
    </source>
</evidence>
<dbReference type="OMA" id="PLNACGE"/>
<dbReference type="PIRSF" id="PIRSF001529">
    <property type="entry name" value="Ser-tRNA-synth_IIa"/>
    <property type="match status" value="1"/>
</dbReference>
<feature type="binding site" evidence="9">
    <location>
        <begin position="214"/>
        <end position="216"/>
    </location>
    <ligand>
        <name>ATP</name>
        <dbReference type="ChEBI" id="CHEBI:30616"/>
    </ligand>
</feature>
<dbReference type="GO" id="GO:0004828">
    <property type="term" value="F:serine-tRNA ligase activity"/>
    <property type="evidence" value="ECO:0007669"/>
    <property type="project" value="UniProtKB-EC"/>
</dbReference>
<feature type="binding site" evidence="8">
    <location>
        <position position="214"/>
    </location>
    <ligand>
        <name>L-serine</name>
        <dbReference type="ChEBI" id="CHEBI:33384"/>
    </ligand>
</feature>
<keyword evidence="5 9" id="KW-0067">ATP-binding</keyword>
<evidence type="ECO:0000313" key="12">
    <source>
        <dbReference type="Proteomes" id="UP000053097"/>
    </source>
</evidence>
<dbReference type="Proteomes" id="UP000053097">
    <property type="component" value="Unassembled WGS sequence"/>
</dbReference>
<dbReference type="InterPro" id="IPR045864">
    <property type="entry name" value="aa-tRNA-synth_II/BPL/LPL"/>
</dbReference>
<evidence type="ECO:0000256" key="2">
    <source>
        <dbReference type="ARBA" id="ARBA00012840"/>
    </source>
</evidence>
<sequence length="391" mass="44639">MPEPEYNTDFLCNPANRDIILNNIKKRKGVGDIDKVLEYSGKPDKRELFLQELSKIPNCSHPAILDYDEPKLLKECGKKAEYDFEPKEFTELVTDLKAIRSEKLGPIAGQRSYVLLGDLAELEEALVRYTVRKLMRHGFKLLSVPDIIPTQIIERCGLITNGDRTLVYNLDPCYGDDYSLSGTAEMSLAGKLMNSTLSYDELPLKLAAVSRCYRAECSSIQDERGIYRVHQFTKVEMFVCSEPCYSEKVYQDLQDIQEELFSSLGLHFQVIDMPPFELGAPAYRKCDVEGWMPGRKLYGELSSCSNCTDYQSRCLNIKYRTKDGDVVHVHTLNGTACAIPRMLIALCETYQTKHHRIIVPEQLVSLMKGKTLIKKQSVASMRSYKYKQKLY</sequence>
<dbReference type="InterPro" id="IPR006195">
    <property type="entry name" value="aa-tRNA-synth_II"/>
</dbReference>
<feature type="binding site" evidence="9">
    <location>
        <begin position="229"/>
        <end position="232"/>
    </location>
    <ligand>
        <name>ATP</name>
        <dbReference type="ChEBI" id="CHEBI:30616"/>
    </ligand>
</feature>
<evidence type="ECO:0000313" key="11">
    <source>
        <dbReference type="EMBL" id="EZA51914.1"/>
    </source>
</evidence>
<dbReference type="GO" id="GO:0005524">
    <property type="term" value="F:ATP binding"/>
    <property type="evidence" value="ECO:0007669"/>
    <property type="project" value="UniProtKB-KW"/>
</dbReference>
<keyword evidence="12" id="KW-1185">Reference proteome</keyword>
<dbReference type="Gene3D" id="3.30.930.10">
    <property type="entry name" value="Bira Bifunctional Protein, Domain 2"/>
    <property type="match status" value="1"/>
</dbReference>
<evidence type="ECO:0000256" key="7">
    <source>
        <dbReference type="ARBA" id="ARBA00031113"/>
    </source>
</evidence>
<dbReference type="FunFam" id="3.30.930.10:FF:000078">
    <property type="entry name" value="Seryl-tRNA synthetase"/>
    <property type="match status" value="1"/>
</dbReference>
<dbReference type="Pfam" id="PF00587">
    <property type="entry name" value="tRNA-synt_2b"/>
    <property type="match status" value="1"/>
</dbReference>
<dbReference type="EC" id="6.1.1.11" evidence="2"/>
<accession>A0A026WA61</accession>
<dbReference type="InterPro" id="IPR002317">
    <property type="entry name" value="Ser-tRNA-ligase_type_1"/>
</dbReference>
<evidence type="ECO:0000256" key="3">
    <source>
        <dbReference type="ARBA" id="ARBA00022598"/>
    </source>
</evidence>
<keyword evidence="3" id="KW-0436">Ligase</keyword>
<feature type="binding site" evidence="8">
    <location>
        <position position="236"/>
    </location>
    <ligand>
        <name>L-serine</name>
        <dbReference type="ChEBI" id="CHEBI:33384"/>
    </ligand>
</feature>
<feature type="binding site" evidence="8">
    <location>
        <position position="333"/>
    </location>
    <ligand>
        <name>L-serine</name>
        <dbReference type="ChEBI" id="CHEBI:33384"/>
    </ligand>
</feature>
<name>A0A026WA61_OOCBI</name>
<gene>
    <name evidence="11" type="ORF">X777_09229</name>
</gene>
<dbReference type="PANTHER" id="PTHR11778">
    <property type="entry name" value="SERYL-TRNA SYNTHETASE"/>
    <property type="match status" value="1"/>
</dbReference>
<feature type="site" description="Important for serine binding" evidence="8">
    <location>
        <position position="335"/>
    </location>
</feature>
<feature type="binding site" evidence="9">
    <location>
        <begin position="300"/>
        <end position="303"/>
    </location>
    <ligand>
        <name>ATP</name>
        <dbReference type="ChEBI" id="CHEBI:30616"/>
    </ligand>
</feature>